<evidence type="ECO:0000313" key="4">
    <source>
        <dbReference type="Proteomes" id="UP001058602"/>
    </source>
</evidence>
<dbReference type="SUPFAM" id="SSF53187">
    <property type="entry name" value="Zn-dependent exopeptidases"/>
    <property type="match status" value="1"/>
</dbReference>
<dbReference type="PANTHER" id="PTHR11014">
    <property type="entry name" value="PEPTIDASE M20 FAMILY MEMBER"/>
    <property type="match status" value="1"/>
</dbReference>
<dbReference type="Gene3D" id="3.30.70.360">
    <property type="match status" value="1"/>
</dbReference>
<dbReference type="PIRSF" id="PIRSF005962">
    <property type="entry name" value="Pept_M20D_amidohydro"/>
    <property type="match status" value="1"/>
</dbReference>
<evidence type="ECO:0000259" key="2">
    <source>
        <dbReference type="Pfam" id="PF07687"/>
    </source>
</evidence>
<reference evidence="3" key="1">
    <citation type="submission" date="2022-07" db="EMBL/GenBank/DDBJ databases">
        <title>Complete genome of Vibrio japonicus strain JCM 31412T and phylogenomic assessment of the Nereis clade of the genus Vibrio.</title>
        <authorList>
            <person name="Shlafstein M.D."/>
            <person name="Emsley S.A."/>
            <person name="Ushijima B."/>
            <person name="Videau P."/>
            <person name="Saw J.H."/>
        </authorList>
    </citation>
    <scope>NUCLEOTIDE SEQUENCE</scope>
    <source>
        <strain evidence="3">JCM 31412</strain>
    </source>
</reference>
<dbReference type="Proteomes" id="UP001058602">
    <property type="component" value="Chromosome 1"/>
</dbReference>
<dbReference type="Pfam" id="PF01546">
    <property type="entry name" value="Peptidase_M20"/>
    <property type="match status" value="1"/>
</dbReference>
<dbReference type="InterPro" id="IPR011650">
    <property type="entry name" value="Peptidase_M20_dimer"/>
</dbReference>
<evidence type="ECO:0000313" key="3">
    <source>
        <dbReference type="EMBL" id="UUM29978.1"/>
    </source>
</evidence>
<evidence type="ECO:0000256" key="1">
    <source>
        <dbReference type="ARBA" id="ARBA00022801"/>
    </source>
</evidence>
<dbReference type="CDD" id="cd05666">
    <property type="entry name" value="M20_Acy1-like"/>
    <property type="match status" value="1"/>
</dbReference>
<feature type="domain" description="Peptidase M20 dimerisation" evidence="2">
    <location>
        <begin position="194"/>
        <end position="286"/>
    </location>
</feature>
<dbReference type="EMBL" id="CP102096">
    <property type="protein sequence ID" value="UUM29978.1"/>
    <property type="molecule type" value="Genomic_DNA"/>
</dbReference>
<proteinExistence type="predicted"/>
<organism evidence="3 4">
    <name type="scientific">Vibrio japonicus</name>
    <dbReference type="NCBI Taxonomy" id="1824638"/>
    <lineage>
        <taxon>Bacteria</taxon>
        <taxon>Pseudomonadati</taxon>
        <taxon>Pseudomonadota</taxon>
        <taxon>Gammaproteobacteria</taxon>
        <taxon>Vibrionales</taxon>
        <taxon>Vibrionaceae</taxon>
        <taxon>Vibrio</taxon>
    </lineage>
</organism>
<dbReference type="NCBIfam" id="TIGR01891">
    <property type="entry name" value="amidohydrolases"/>
    <property type="match status" value="1"/>
</dbReference>
<gene>
    <name evidence="3" type="ORF">NP165_09675</name>
</gene>
<accession>A0ABY5LGP5</accession>
<dbReference type="PANTHER" id="PTHR11014:SF63">
    <property type="entry name" value="METALLOPEPTIDASE, PUTATIVE (AFU_ORTHOLOGUE AFUA_6G09600)-RELATED"/>
    <property type="match status" value="1"/>
</dbReference>
<protein>
    <submittedName>
        <fullName evidence="3">M20 family metallopeptidase</fullName>
    </submittedName>
</protein>
<keyword evidence="1" id="KW-0378">Hydrolase</keyword>
<dbReference type="Pfam" id="PF07687">
    <property type="entry name" value="M20_dimer"/>
    <property type="match status" value="1"/>
</dbReference>
<dbReference type="InterPro" id="IPR017439">
    <property type="entry name" value="Amidohydrolase"/>
</dbReference>
<name>A0ABY5LGP5_9VIBR</name>
<sequence>MMMKVPELSLLKNTDFVSSCEQFIQTRRAIHAHPELGAEVPNTAKMVADLLNEWGYETHTGIGGHGVVGVLKQGNSERSIGIRADMDALPIEEETGLPYASKIHGRMHACGHDGHTAILLAAAHYLAKNVSFDGTINLIFQPDEEGLSGAKAMIDDGLFDRFPCDAVFALHNMPGKEVGQAAVRSGAFLASSDRVTIRLTGKGGHAALPHLSNDVTIAIGHIILGLQSIVSRNINPCDQSVISIGQINAGTTPNVIPNDAMMTLSVRNFSEANQDLIEQRIREVVAGQCQALGIEGEVEYLRQVPSVFNAAEETLRARKVVKAVLGEENVAGDEAPVIPGSEDFAWMLKERPGCYFILANGLGEWHGCSVHNPGYDFNDQLVTIGAACWVELVSEYLTTP</sequence>
<dbReference type="RefSeq" id="WP_257083767.1">
    <property type="nucleotide sequence ID" value="NZ_CP102096.1"/>
</dbReference>
<dbReference type="SUPFAM" id="SSF55031">
    <property type="entry name" value="Bacterial exopeptidase dimerisation domain"/>
    <property type="match status" value="1"/>
</dbReference>
<dbReference type="InterPro" id="IPR002933">
    <property type="entry name" value="Peptidase_M20"/>
</dbReference>
<keyword evidence="4" id="KW-1185">Reference proteome</keyword>
<dbReference type="InterPro" id="IPR036264">
    <property type="entry name" value="Bact_exopeptidase_dim_dom"/>
</dbReference>
<dbReference type="Gene3D" id="3.40.630.10">
    <property type="entry name" value="Zn peptidases"/>
    <property type="match status" value="1"/>
</dbReference>